<proteinExistence type="predicted"/>
<dbReference type="EMBL" id="VZPE01000005">
    <property type="protein sequence ID" value="KAB0571082.1"/>
    <property type="molecule type" value="Genomic_DNA"/>
</dbReference>
<dbReference type="SUPFAM" id="SSF46689">
    <property type="entry name" value="Homeodomain-like"/>
    <property type="match status" value="1"/>
</dbReference>
<sequence>MYLSDYSRYAESGQRARRRMRFLGETPNGNKLWTPKEDELCREYGSDYAVLAKKLPHRSYMAIKKHCQKLGLRPRLRAVTAKELSLMRRLVPRGTSDEIQQAFPHRTLNCIKSICLYHGIYKEKKPYQSTGIALIDDIRARCFENNLTMTDLDDIARTKRYFQNRGWKDSKAPNYAAVYKAVAALDGEISIRWRDE</sequence>
<reference evidence="1" key="1">
    <citation type="submission" date="2019-09" db="EMBL/GenBank/DDBJ databases">
        <title>Draft genome sequences of 48 bacterial type strains from the CCUG.</title>
        <authorList>
            <person name="Tunovic T."/>
            <person name="Pineiro-Iglesias B."/>
            <person name="Unosson C."/>
            <person name="Inganas E."/>
            <person name="Ohlen M."/>
            <person name="Cardew S."/>
            <person name="Jensie-Markopoulos S."/>
            <person name="Salva-Serra F."/>
            <person name="Jaen-Luchoro D."/>
            <person name="Karlsson R."/>
            <person name="Svensson-Stadler L."/>
            <person name="Chun J."/>
            <person name="Moore E."/>
        </authorList>
    </citation>
    <scope>NUCLEOTIDE SEQUENCE</scope>
    <source>
        <strain evidence="1">CCUG 50899</strain>
    </source>
</reference>
<evidence type="ECO:0008006" key="2">
    <source>
        <dbReference type="Google" id="ProtNLM"/>
    </source>
</evidence>
<name>A0A643EZ73_9HYPH</name>
<protein>
    <recommendedName>
        <fullName evidence="2">SANT/Myb domain-containing protein</fullName>
    </recommendedName>
</protein>
<gene>
    <name evidence="1" type="ORF">F7Q93_14050</name>
</gene>
<accession>A0A643EZ73</accession>
<organism evidence="1">
    <name type="scientific">Brucella pituitosa</name>
    <dbReference type="NCBI Taxonomy" id="571256"/>
    <lineage>
        <taxon>Bacteria</taxon>
        <taxon>Pseudomonadati</taxon>
        <taxon>Pseudomonadota</taxon>
        <taxon>Alphaproteobacteria</taxon>
        <taxon>Hyphomicrobiales</taxon>
        <taxon>Brucellaceae</taxon>
        <taxon>Brucella/Ochrobactrum group</taxon>
        <taxon>Brucella</taxon>
    </lineage>
</organism>
<dbReference type="RefSeq" id="WP_128093750.1">
    <property type="nucleotide sequence ID" value="NZ_JBHEEN010000005.1"/>
</dbReference>
<evidence type="ECO:0000313" key="1">
    <source>
        <dbReference type="EMBL" id="KAB0571082.1"/>
    </source>
</evidence>
<dbReference type="AlphaFoldDB" id="A0A643EZ73"/>
<comment type="caution">
    <text evidence="1">The sequence shown here is derived from an EMBL/GenBank/DDBJ whole genome shotgun (WGS) entry which is preliminary data.</text>
</comment>
<dbReference type="InterPro" id="IPR001005">
    <property type="entry name" value="SANT/Myb"/>
</dbReference>
<dbReference type="InterPro" id="IPR009057">
    <property type="entry name" value="Homeodomain-like_sf"/>
</dbReference>
<dbReference type="CDD" id="cd00167">
    <property type="entry name" value="SANT"/>
    <property type="match status" value="1"/>
</dbReference>